<evidence type="ECO:0000259" key="12">
    <source>
        <dbReference type="Pfam" id="PF00535"/>
    </source>
</evidence>
<keyword evidence="7" id="KW-0472">Membrane</keyword>
<dbReference type="Proteomes" id="UP000095280">
    <property type="component" value="Unplaced"/>
</dbReference>
<keyword evidence="3" id="KW-0808">Transferase</keyword>
<evidence type="ECO:0000313" key="15">
    <source>
        <dbReference type="WBParaSite" id="maker-uti_cns_0009418-snap-gene-0.3-mRNA-1"/>
    </source>
</evidence>
<evidence type="ECO:0000256" key="4">
    <source>
        <dbReference type="ARBA" id="ARBA00022692"/>
    </source>
</evidence>
<evidence type="ECO:0000256" key="6">
    <source>
        <dbReference type="ARBA" id="ARBA00022989"/>
    </source>
</evidence>
<feature type="compositionally biased region" description="Low complexity" evidence="10">
    <location>
        <begin position="918"/>
        <end position="931"/>
    </location>
</feature>
<evidence type="ECO:0000256" key="1">
    <source>
        <dbReference type="ARBA" id="ARBA00004606"/>
    </source>
</evidence>
<feature type="compositionally biased region" description="Low complexity" evidence="10">
    <location>
        <begin position="86"/>
        <end position="111"/>
    </location>
</feature>
<organism evidence="14 15">
    <name type="scientific">Macrostomum lignano</name>
    <dbReference type="NCBI Taxonomy" id="282301"/>
    <lineage>
        <taxon>Eukaryota</taxon>
        <taxon>Metazoa</taxon>
        <taxon>Spiralia</taxon>
        <taxon>Lophotrochozoa</taxon>
        <taxon>Platyhelminthes</taxon>
        <taxon>Rhabditophora</taxon>
        <taxon>Macrostomorpha</taxon>
        <taxon>Macrostomida</taxon>
        <taxon>Macrostomidae</taxon>
        <taxon>Macrostomum</taxon>
    </lineage>
</organism>
<feature type="chain" id="PRO_5009320660" evidence="11">
    <location>
        <begin position="28"/>
        <end position="1330"/>
    </location>
</feature>
<dbReference type="Gene3D" id="3.90.550.10">
    <property type="entry name" value="Spore Coat Polysaccharide Biosynthesis Protein SpsA, Chain A"/>
    <property type="match status" value="1"/>
</dbReference>
<feature type="compositionally biased region" description="Basic residues" evidence="10">
    <location>
        <begin position="1255"/>
        <end position="1266"/>
    </location>
</feature>
<protein>
    <submittedName>
        <fullName evidence="15">Ricin B-type lectin domain-containing protein</fullName>
    </submittedName>
</protein>
<evidence type="ECO:0000256" key="10">
    <source>
        <dbReference type="SAM" id="MobiDB-lite"/>
    </source>
</evidence>
<dbReference type="PROSITE" id="PS50231">
    <property type="entry name" value="RICIN_B_LECTIN"/>
    <property type="match status" value="1"/>
</dbReference>
<evidence type="ECO:0000256" key="5">
    <source>
        <dbReference type="ARBA" id="ARBA00022968"/>
    </source>
</evidence>
<dbReference type="Pfam" id="PF00535">
    <property type="entry name" value="Glycos_transf_2"/>
    <property type="match status" value="1"/>
</dbReference>
<keyword evidence="14" id="KW-1185">Reference proteome</keyword>
<dbReference type="GO" id="GO:0006493">
    <property type="term" value="P:protein O-linked glycosylation"/>
    <property type="evidence" value="ECO:0007669"/>
    <property type="project" value="TreeGrafter"/>
</dbReference>
<feature type="region of interest" description="Disordered" evidence="10">
    <location>
        <begin position="846"/>
        <end position="884"/>
    </location>
</feature>
<reference evidence="15" key="1">
    <citation type="submission" date="2016-11" db="UniProtKB">
        <authorList>
            <consortium name="WormBaseParasite"/>
        </authorList>
    </citation>
    <scope>IDENTIFICATION</scope>
</reference>
<dbReference type="InterPro" id="IPR001173">
    <property type="entry name" value="Glyco_trans_2-like"/>
</dbReference>
<feature type="region of interest" description="Disordered" evidence="10">
    <location>
        <begin position="1151"/>
        <end position="1174"/>
    </location>
</feature>
<dbReference type="GO" id="GO:0016020">
    <property type="term" value="C:membrane"/>
    <property type="evidence" value="ECO:0007669"/>
    <property type="project" value="UniProtKB-SubCell"/>
</dbReference>
<dbReference type="GO" id="GO:0005794">
    <property type="term" value="C:Golgi apparatus"/>
    <property type="evidence" value="ECO:0007669"/>
    <property type="project" value="TreeGrafter"/>
</dbReference>
<sequence length="1330" mass="143051">WLFWRRYPLFRLLLLVTSLLWLTLVAALLSIHADHGLNDDTDSSDRVLAEKSRLSAEFRRSDRGKRLQRLRERQDRLRSILMMEEATSSTATSAMKTSLTAPSTGAPTSAAGGPGDLGAPVWVDPSLLNADERDRFEAGWRDSGFNEFASDRIGPRRRLQDFRPLACRKNNWTAAGLPNTSVIVCAHNEAWSALLRTLHSVLDRSPPNLLHEVILVDDASTRPQLGRPLEDYLAELGRSGTSARLRLIRNSRREGLVRSRLVGAAAATGQTLTFLDSHVECAEGWLEPLLDRVARSRRTVAVPYIDVVSSESLAFLHVAPERMTVGGFDWPGLAFAWRPVPDRVRRNLTGRADPVPSATMPGGLFTIDRAFFAELGGYDPGMEIWGSENLELSFRVWMCGDQGRIEIVPCSIVGHLFRSVSPYTWGKSGAAEVLKRNAIRLAEVWLDGFKHILYRQFNYRLGDFGDVSQRRQLRRRLGCRSFRWYLDTVCPEQLAARWWRLEADNATAVRMGPLRVATTLSGRIWCLDAVFSTLDAEEKAATPMIRECHGEGGGQTWVIAEAAAASATSADRGGRPLVLARSDGSCLHYNNQQLSLAPCQDTDNGEGSLARLQSWCYEPLKRRLIHSASGRCLAVLHSAAVPVPRLGVIACRDGEGEQGQRKSDDDFGLAWELPEPLDLSDDRPVASGASSAVNSVDHTVWLINWHSVHRSAVRKYQRLQDATTRGSRVRDAIHKRHHLDVVLFAQVQKRPQQLDSCSQFSRIDLRIEQITSRRRPCAQHSNVELRGRQLGQLSGLSASATSASASASPISPSAAFDHRLCSRSETQQQAMSIRAPTAAEHRAANLSVGASRCSSSARIAPASRTRRRSARPAGAGDEEPAETSAQAVATAAIARSRCTSAPSLAARLRWPRKMAQPASLEAPAPALSEAANGSRKSAPPMADEAPRARQQRRLAPIAAAPDPVAKATPAAGSASARQRTGLGRPPEAASSGGRGSASPSSSSQAASRPRHSARPGTLAPTSASGGGGGASSAAWAARLAKPNGARWRRQWWARATALRRALTVSNRSPWTSRCFSRATAVPVTASRPSKFGPGGANTAKSAGSALLVALLALAQRSCQACSLRGRLLMAAAAKLSGNSRPPRTSRIAAAAARVSPEVNSPPPPPLLSSTLSCPGRSHSISDIMPPVARIQAAICIATVTKTSAATLPRLNSSSAAAAATVACGSTAQRRRSAQARPGQPSAQASRPPAATSAQRIRRLTPSRRPARPPAGQPAAPAAASASGRRARVAVRDFAVDLADDARGAASRAQPNSFNSRSSHCIRKRELGNAG</sequence>
<proteinExistence type="inferred from homology"/>
<comment type="subcellular location">
    <subcellularLocation>
        <location evidence="9">Endomembrane system</location>
        <topology evidence="9">Single-pass membrane protein</topology>
    </subcellularLocation>
    <subcellularLocation>
        <location evidence="1">Membrane</location>
        <topology evidence="1">Single-pass type II membrane protein</topology>
    </subcellularLocation>
</comment>
<feature type="domain" description="Galactosyltransferase C-terminal" evidence="13">
    <location>
        <begin position="355"/>
        <end position="410"/>
    </location>
</feature>
<evidence type="ECO:0000256" key="11">
    <source>
        <dbReference type="SAM" id="SignalP"/>
    </source>
</evidence>
<keyword evidence="8" id="KW-1015">Disulfide bond</keyword>
<feature type="compositionally biased region" description="Low complexity" evidence="10">
    <location>
        <begin position="850"/>
        <end position="863"/>
    </location>
</feature>
<dbReference type="InterPro" id="IPR029044">
    <property type="entry name" value="Nucleotide-diphossugar_trans"/>
</dbReference>
<feature type="compositionally biased region" description="Low complexity" evidence="10">
    <location>
        <begin position="1272"/>
        <end position="1283"/>
    </location>
</feature>
<feature type="region of interest" description="Disordered" evidence="10">
    <location>
        <begin position="915"/>
        <end position="1031"/>
    </location>
</feature>
<dbReference type="WBParaSite" id="maker-uti_cns_0009418-snap-gene-0.3-mRNA-1">
    <property type="protein sequence ID" value="maker-uti_cns_0009418-snap-gene-0.3-mRNA-1"/>
    <property type="gene ID" value="maker-uti_cns_0009418-snap-gene-0.3"/>
</dbReference>
<dbReference type="Pfam" id="PF02709">
    <property type="entry name" value="Glyco_transf_7C"/>
    <property type="match status" value="1"/>
</dbReference>
<evidence type="ECO:0000259" key="13">
    <source>
        <dbReference type="Pfam" id="PF02709"/>
    </source>
</evidence>
<feature type="region of interest" description="Disordered" evidence="10">
    <location>
        <begin position="86"/>
        <end position="116"/>
    </location>
</feature>
<comment type="similarity">
    <text evidence="2">Belongs to the glycosyltransferase 2 family. GalNAc-T subfamily.</text>
</comment>
<evidence type="ECO:0000313" key="14">
    <source>
        <dbReference type="Proteomes" id="UP000095280"/>
    </source>
</evidence>
<feature type="region of interest" description="Disordered" evidence="10">
    <location>
        <begin position="1301"/>
        <end position="1330"/>
    </location>
</feature>
<feature type="signal peptide" evidence="11">
    <location>
        <begin position="1"/>
        <end position="27"/>
    </location>
</feature>
<evidence type="ECO:0000256" key="3">
    <source>
        <dbReference type="ARBA" id="ARBA00022679"/>
    </source>
</evidence>
<dbReference type="PANTHER" id="PTHR11675">
    <property type="entry name" value="N-ACETYLGALACTOSAMINYLTRANSFERASE"/>
    <property type="match status" value="1"/>
</dbReference>
<dbReference type="SUPFAM" id="SSF50370">
    <property type="entry name" value="Ricin B-like lectins"/>
    <property type="match status" value="1"/>
</dbReference>
<evidence type="ECO:0000256" key="2">
    <source>
        <dbReference type="ARBA" id="ARBA00005680"/>
    </source>
</evidence>
<evidence type="ECO:0000256" key="8">
    <source>
        <dbReference type="ARBA" id="ARBA00023157"/>
    </source>
</evidence>
<keyword evidence="4" id="KW-0812">Transmembrane</keyword>
<dbReference type="Gene3D" id="2.80.10.50">
    <property type="match status" value="1"/>
</dbReference>
<dbReference type="InterPro" id="IPR045885">
    <property type="entry name" value="GalNAc-T"/>
</dbReference>
<feature type="compositionally biased region" description="Low complexity" evidence="10">
    <location>
        <begin position="1234"/>
        <end position="1254"/>
    </location>
</feature>
<dbReference type="InterPro" id="IPR027791">
    <property type="entry name" value="Galactosyl_T_C"/>
</dbReference>
<feature type="compositionally biased region" description="Low complexity" evidence="10">
    <location>
        <begin position="953"/>
        <end position="976"/>
    </location>
</feature>
<dbReference type="GO" id="GO:0004653">
    <property type="term" value="F:polypeptide N-acetylgalactosaminyltransferase activity"/>
    <property type="evidence" value="ECO:0007669"/>
    <property type="project" value="TreeGrafter"/>
</dbReference>
<feature type="compositionally biased region" description="Low complexity" evidence="10">
    <location>
        <begin position="985"/>
        <end position="1007"/>
    </location>
</feature>
<dbReference type="InterPro" id="IPR035992">
    <property type="entry name" value="Ricin_B-like_lectins"/>
</dbReference>
<accession>A0A1I8I2U6</accession>
<evidence type="ECO:0000256" key="9">
    <source>
        <dbReference type="ARBA" id="ARBA00037847"/>
    </source>
</evidence>
<evidence type="ECO:0000256" key="7">
    <source>
        <dbReference type="ARBA" id="ARBA00023136"/>
    </source>
</evidence>
<keyword evidence="5" id="KW-0735">Signal-anchor</keyword>
<name>A0A1I8I2U6_9PLAT</name>
<keyword evidence="11" id="KW-0732">Signal</keyword>
<feature type="region of interest" description="Disordered" evidence="10">
    <location>
        <begin position="1227"/>
        <end position="1286"/>
    </location>
</feature>
<keyword evidence="6" id="KW-1133">Transmembrane helix</keyword>
<feature type="compositionally biased region" description="Polar residues" evidence="10">
    <location>
        <begin position="1308"/>
        <end position="1318"/>
    </location>
</feature>
<dbReference type="PANTHER" id="PTHR11675:SF131">
    <property type="entry name" value="POLYPEPTIDE N-ACETYLGALACTOSAMINYLTRANSFERASE 9-RELATED"/>
    <property type="match status" value="1"/>
</dbReference>
<dbReference type="CDD" id="cd02510">
    <property type="entry name" value="pp-GalNAc-T"/>
    <property type="match status" value="1"/>
</dbReference>
<feature type="domain" description="Glycosyltransferase 2-like" evidence="12">
    <location>
        <begin position="181"/>
        <end position="317"/>
    </location>
</feature>
<dbReference type="SUPFAM" id="SSF53448">
    <property type="entry name" value="Nucleotide-diphospho-sugar transferases"/>
    <property type="match status" value="1"/>
</dbReference>